<proteinExistence type="predicted"/>
<feature type="non-terminal residue" evidence="1">
    <location>
        <position position="1"/>
    </location>
</feature>
<name>A0A9N9PCI8_9GLOM</name>
<keyword evidence="2" id="KW-1185">Reference proteome</keyword>
<dbReference type="AlphaFoldDB" id="A0A9N9PCI8"/>
<evidence type="ECO:0000313" key="2">
    <source>
        <dbReference type="Proteomes" id="UP000789405"/>
    </source>
</evidence>
<evidence type="ECO:0000313" key="1">
    <source>
        <dbReference type="EMBL" id="CAG8811629.1"/>
    </source>
</evidence>
<accession>A0A9N9PCI8</accession>
<sequence length="44" mass="5265">NAVIINQHPLIPAYDRQYYSADQIYKAAVREIYTYCKDNNLQWT</sequence>
<organism evidence="1 2">
    <name type="scientific">Dentiscutata erythropus</name>
    <dbReference type="NCBI Taxonomy" id="1348616"/>
    <lineage>
        <taxon>Eukaryota</taxon>
        <taxon>Fungi</taxon>
        <taxon>Fungi incertae sedis</taxon>
        <taxon>Mucoromycota</taxon>
        <taxon>Glomeromycotina</taxon>
        <taxon>Glomeromycetes</taxon>
        <taxon>Diversisporales</taxon>
        <taxon>Gigasporaceae</taxon>
        <taxon>Dentiscutata</taxon>
    </lineage>
</organism>
<dbReference type="OrthoDB" id="2401469at2759"/>
<dbReference type="Proteomes" id="UP000789405">
    <property type="component" value="Unassembled WGS sequence"/>
</dbReference>
<reference evidence="1" key="1">
    <citation type="submission" date="2021-06" db="EMBL/GenBank/DDBJ databases">
        <authorList>
            <person name="Kallberg Y."/>
            <person name="Tangrot J."/>
            <person name="Rosling A."/>
        </authorList>
    </citation>
    <scope>NUCLEOTIDE SEQUENCE</scope>
    <source>
        <strain evidence="1">MA453B</strain>
    </source>
</reference>
<dbReference type="EMBL" id="CAJVPY010047794">
    <property type="protein sequence ID" value="CAG8811629.1"/>
    <property type="molecule type" value="Genomic_DNA"/>
</dbReference>
<protein>
    <submittedName>
        <fullName evidence="1">6385_t:CDS:1</fullName>
    </submittedName>
</protein>
<comment type="caution">
    <text evidence="1">The sequence shown here is derived from an EMBL/GenBank/DDBJ whole genome shotgun (WGS) entry which is preliminary data.</text>
</comment>
<gene>
    <name evidence="1" type="ORF">DERYTH_LOCUS25493</name>
</gene>
<feature type="non-terminal residue" evidence="1">
    <location>
        <position position="44"/>
    </location>
</feature>